<accession>A0A542YGL9</accession>
<evidence type="ECO:0000256" key="4">
    <source>
        <dbReference type="ARBA" id="ARBA00022989"/>
    </source>
</evidence>
<dbReference type="InterPro" id="IPR002293">
    <property type="entry name" value="AA/rel_permease1"/>
</dbReference>
<comment type="subcellular location">
    <subcellularLocation>
        <location evidence="1">Cell membrane</location>
        <topology evidence="1">Multi-pass membrane protein</topology>
    </subcellularLocation>
</comment>
<feature type="transmembrane region" description="Helical" evidence="6">
    <location>
        <begin position="39"/>
        <end position="60"/>
    </location>
</feature>
<keyword evidence="2" id="KW-1003">Cell membrane</keyword>
<evidence type="ECO:0000313" key="8">
    <source>
        <dbReference type="Proteomes" id="UP000317998"/>
    </source>
</evidence>
<name>A0A542YGL9_9MICO</name>
<dbReference type="GO" id="GO:0016020">
    <property type="term" value="C:membrane"/>
    <property type="evidence" value="ECO:0007669"/>
    <property type="project" value="UniProtKB-SubCell"/>
</dbReference>
<reference evidence="7 8" key="1">
    <citation type="submission" date="2019-06" db="EMBL/GenBank/DDBJ databases">
        <title>Sequencing the genomes of 1000 actinobacteria strains.</title>
        <authorList>
            <person name="Klenk H.-P."/>
        </authorList>
    </citation>
    <scope>NUCLEOTIDE SEQUENCE [LARGE SCALE GENOMIC DNA]</scope>
    <source>
        <strain evidence="7 8">DSM 26477</strain>
    </source>
</reference>
<evidence type="ECO:0000313" key="7">
    <source>
        <dbReference type="EMBL" id="TQL47240.1"/>
    </source>
</evidence>
<dbReference type="PANTHER" id="PTHR42770">
    <property type="entry name" value="AMINO ACID TRANSPORTER-RELATED"/>
    <property type="match status" value="1"/>
</dbReference>
<keyword evidence="8" id="KW-1185">Reference proteome</keyword>
<feature type="transmembrane region" description="Helical" evidence="6">
    <location>
        <begin position="90"/>
        <end position="115"/>
    </location>
</feature>
<evidence type="ECO:0000256" key="2">
    <source>
        <dbReference type="ARBA" id="ARBA00022475"/>
    </source>
</evidence>
<feature type="transmembrane region" description="Helical" evidence="6">
    <location>
        <begin position="265"/>
        <end position="289"/>
    </location>
</feature>
<dbReference type="AlphaFoldDB" id="A0A542YGL9"/>
<dbReference type="Pfam" id="PF13520">
    <property type="entry name" value="AA_permease_2"/>
    <property type="match status" value="1"/>
</dbReference>
<keyword evidence="4 6" id="KW-1133">Transmembrane helix</keyword>
<feature type="transmembrane region" description="Helical" evidence="6">
    <location>
        <begin position="121"/>
        <end position="138"/>
    </location>
</feature>
<comment type="caution">
    <text evidence="7">The sequence shown here is derived from an EMBL/GenBank/DDBJ whole genome shotgun (WGS) entry which is preliminary data.</text>
</comment>
<evidence type="ECO:0000256" key="5">
    <source>
        <dbReference type="ARBA" id="ARBA00023136"/>
    </source>
</evidence>
<dbReference type="EMBL" id="VFOM01000001">
    <property type="protein sequence ID" value="TQL47240.1"/>
    <property type="molecule type" value="Genomic_DNA"/>
</dbReference>
<dbReference type="InterPro" id="IPR050367">
    <property type="entry name" value="APC_superfamily"/>
</dbReference>
<keyword evidence="3 6" id="KW-0812">Transmembrane</keyword>
<feature type="transmembrane region" description="Helical" evidence="6">
    <location>
        <begin position="340"/>
        <end position="360"/>
    </location>
</feature>
<organism evidence="7 8">
    <name type="scientific">Homoserinimonas aerilata</name>
    <dbReference type="NCBI Taxonomy" id="1162970"/>
    <lineage>
        <taxon>Bacteria</taxon>
        <taxon>Bacillati</taxon>
        <taxon>Actinomycetota</taxon>
        <taxon>Actinomycetes</taxon>
        <taxon>Micrococcales</taxon>
        <taxon>Microbacteriaceae</taxon>
        <taxon>Homoserinimonas</taxon>
    </lineage>
</organism>
<feature type="transmembrane region" description="Helical" evidence="6">
    <location>
        <begin position="145"/>
        <end position="165"/>
    </location>
</feature>
<dbReference type="PIRSF" id="PIRSF006060">
    <property type="entry name" value="AA_transporter"/>
    <property type="match status" value="1"/>
</dbReference>
<sequence>MCAMGEVKRQLGVGGAVMVGLASMIGAGVFFAWAPAAEAAGGLLLVALLVAAVVAVLNALSTAQLAMAHPVSGGSYAYARATVGPWTGFAAGWLFLCGKTASAGAIALIAGSYLWPEQARLVAVVAVLVLASINAAGIRSTATVSTVIVVVVLAGLAVTLLMIAAQAVPQQLAPIVSAPSDAGPWGILQAAALLFFCFAGYARMATLGGEVRDPRRTLPRAIIAGLAVALVIYFVVGGTLMSVLGPQGLAGSVSPLADAVGGGSGWQLLIRVVAGVACLGSLAGILAGLSRTALAMADGGDLPGPLARVSERTHAPIVAEATLAVIAVAGILFLDPARLVGFSSCAVLAYYAIAHLSALRQPAGERWLPRTLQVLGVAGCLLLAFSLPLTAIVVTAAVLALGFALRALRQRRASRR</sequence>
<dbReference type="PANTHER" id="PTHR42770:SF7">
    <property type="entry name" value="MEMBRANE PROTEIN"/>
    <property type="match status" value="1"/>
</dbReference>
<feature type="transmembrane region" description="Helical" evidence="6">
    <location>
        <begin position="185"/>
        <end position="202"/>
    </location>
</feature>
<dbReference type="Proteomes" id="UP000317998">
    <property type="component" value="Unassembled WGS sequence"/>
</dbReference>
<evidence type="ECO:0000256" key="1">
    <source>
        <dbReference type="ARBA" id="ARBA00004651"/>
    </source>
</evidence>
<protein>
    <submittedName>
        <fullName evidence="7">Amino acid/polyamine/organocation transporter (APC superfamily)</fullName>
    </submittedName>
</protein>
<dbReference type="GO" id="GO:0055085">
    <property type="term" value="P:transmembrane transport"/>
    <property type="evidence" value="ECO:0007669"/>
    <property type="project" value="InterPro"/>
</dbReference>
<evidence type="ECO:0000256" key="6">
    <source>
        <dbReference type="SAM" id="Phobius"/>
    </source>
</evidence>
<evidence type="ECO:0000256" key="3">
    <source>
        <dbReference type="ARBA" id="ARBA00022692"/>
    </source>
</evidence>
<proteinExistence type="predicted"/>
<feature type="transmembrane region" description="Helical" evidence="6">
    <location>
        <begin position="367"/>
        <end position="385"/>
    </location>
</feature>
<feature type="transmembrane region" description="Helical" evidence="6">
    <location>
        <begin position="12"/>
        <end position="33"/>
    </location>
</feature>
<feature type="transmembrane region" description="Helical" evidence="6">
    <location>
        <begin position="222"/>
        <end position="245"/>
    </location>
</feature>
<gene>
    <name evidence="7" type="ORF">FB562_0293</name>
</gene>
<keyword evidence="5 6" id="KW-0472">Membrane</keyword>
<dbReference type="Gene3D" id="1.20.1740.10">
    <property type="entry name" value="Amino acid/polyamine transporter I"/>
    <property type="match status" value="1"/>
</dbReference>